<reference evidence="4 5" key="1">
    <citation type="submission" date="2018-07" db="EMBL/GenBank/DDBJ databases">
        <title>Genomic Encyclopedia of Type Strains, Phase III (KMG-III): the genomes of soil and plant-associated and newly described type strains.</title>
        <authorList>
            <person name="Whitman W."/>
        </authorList>
    </citation>
    <scope>NUCLEOTIDE SEQUENCE [LARGE SCALE GENOMIC DNA]</scope>
    <source>
        <strain evidence="4 5">CECT 7958</strain>
    </source>
</reference>
<dbReference type="Proteomes" id="UP000253436">
    <property type="component" value="Unassembled WGS sequence"/>
</dbReference>
<keyword evidence="2" id="KW-0378">Hydrolase</keyword>
<dbReference type="RefSeq" id="WP_114307796.1">
    <property type="nucleotide sequence ID" value="NZ_QPJO01000001.1"/>
</dbReference>
<dbReference type="SUPFAM" id="SSF88713">
    <property type="entry name" value="Glycoside hydrolase/deacetylase"/>
    <property type="match status" value="1"/>
</dbReference>
<organism evidence="4 5">
    <name type="scientific">Winogradskyella arenosi</name>
    <dbReference type="NCBI Taxonomy" id="533325"/>
    <lineage>
        <taxon>Bacteria</taxon>
        <taxon>Pseudomonadati</taxon>
        <taxon>Bacteroidota</taxon>
        <taxon>Flavobacteriia</taxon>
        <taxon>Flavobacteriales</taxon>
        <taxon>Flavobacteriaceae</taxon>
        <taxon>Winogradskyella</taxon>
    </lineage>
</organism>
<protein>
    <submittedName>
        <fullName evidence="4">Peptidoglycan/xylan/chitin deacetylase (PgdA/CDA1 family)</fullName>
    </submittedName>
</protein>
<gene>
    <name evidence="4" type="ORF">DFQ08_10145</name>
</gene>
<comment type="caution">
    <text evidence="4">The sequence shown here is derived from an EMBL/GenBank/DDBJ whole genome shotgun (WGS) entry which is preliminary data.</text>
</comment>
<dbReference type="InterPro" id="IPR011330">
    <property type="entry name" value="Glyco_hydro/deAcase_b/a-brl"/>
</dbReference>
<evidence type="ECO:0000313" key="4">
    <source>
        <dbReference type="EMBL" id="RCW93254.1"/>
    </source>
</evidence>
<dbReference type="Gene3D" id="3.20.20.370">
    <property type="entry name" value="Glycoside hydrolase/deacetylase"/>
    <property type="match status" value="1"/>
</dbReference>
<dbReference type="OrthoDB" id="9812065at2"/>
<proteinExistence type="predicted"/>
<dbReference type="GO" id="GO:0016020">
    <property type="term" value="C:membrane"/>
    <property type="evidence" value="ECO:0007669"/>
    <property type="project" value="TreeGrafter"/>
</dbReference>
<sequence>MKLIPVKTPKIVKSLFPRYTWNVNTLQKELYLTFDDGPTPEITEWVLSTLKAYKAKATFFCVGNNIKKHPELFQKLIQDQHTVGNHTFNHLKGWKTATAAYLEDVEETQQLIEHYRNRSNPESTSASKLFRPPYGKFSAAQSNQLLQKDYTIVLWDVLAFDWDRKLTEERCFKNICTNAKEGSIVVLHDSQKASKNLRSVLPKVLEYYSNLGYQFKAL</sequence>
<dbReference type="GO" id="GO:0005975">
    <property type="term" value="P:carbohydrate metabolic process"/>
    <property type="evidence" value="ECO:0007669"/>
    <property type="project" value="InterPro"/>
</dbReference>
<feature type="domain" description="NodB homology" evidence="3">
    <location>
        <begin position="28"/>
        <end position="216"/>
    </location>
</feature>
<dbReference type="GO" id="GO:0046872">
    <property type="term" value="F:metal ion binding"/>
    <property type="evidence" value="ECO:0007669"/>
    <property type="project" value="UniProtKB-KW"/>
</dbReference>
<dbReference type="PANTHER" id="PTHR10587">
    <property type="entry name" value="GLYCOSYL TRANSFERASE-RELATED"/>
    <property type="match status" value="1"/>
</dbReference>
<keyword evidence="5" id="KW-1185">Reference proteome</keyword>
<dbReference type="CDD" id="cd10917">
    <property type="entry name" value="CE4_NodB_like_6s_7s"/>
    <property type="match status" value="1"/>
</dbReference>
<dbReference type="AlphaFoldDB" id="A0A368ZHM8"/>
<dbReference type="Pfam" id="PF01522">
    <property type="entry name" value="Polysacc_deac_1"/>
    <property type="match status" value="1"/>
</dbReference>
<dbReference type="GO" id="GO:0016810">
    <property type="term" value="F:hydrolase activity, acting on carbon-nitrogen (but not peptide) bonds"/>
    <property type="evidence" value="ECO:0007669"/>
    <property type="project" value="InterPro"/>
</dbReference>
<name>A0A368ZHM8_9FLAO</name>
<evidence type="ECO:0000256" key="2">
    <source>
        <dbReference type="ARBA" id="ARBA00022801"/>
    </source>
</evidence>
<dbReference type="InterPro" id="IPR002509">
    <property type="entry name" value="NODB_dom"/>
</dbReference>
<dbReference type="EMBL" id="QPJO01000001">
    <property type="protein sequence ID" value="RCW93254.1"/>
    <property type="molecule type" value="Genomic_DNA"/>
</dbReference>
<dbReference type="InterPro" id="IPR050248">
    <property type="entry name" value="Polysacc_deacetylase_ArnD"/>
</dbReference>
<evidence type="ECO:0000259" key="3">
    <source>
        <dbReference type="PROSITE" id="PS51677"/>
    </source>
</evidence>
<dbReference type="PANTHER" id="PTHR10587:SF133">
    <property type="entry name" value="CHITIN DEACETYLASE 1-RELATED"/>
    <property type="match status" value="1"/>
</dbReference>
<keyword evidence="1" id="KW-0479">Metal-binding</keyword>
<accession>A0A368ZHM8</accession>
<dbReference type="PROSITE" id="PS51677">
    <property type="entry name" value="NODB"/>
    <property type="match status" value="1"/>
</dbReference>
<evidence type="ECO:0000256" key="1">
    <source>
        <dbReference type="ARBA" id="ARBA00022723"/>
    </source>
</evidence>
<evidence type="ECO:0000313" key="5">
    <source>
        <dbReference type="Proteomes" id="UP000253436"/>
    </source>
</evidence>